<feature type="region of interest" description="Disordered" evidence="1">
    <location>
        <begin position="1"/>
        <end position="34"/>
    </location>
</feature>
<accession>A0A834CBF6</accession>
<name>A0A834CBF6_ORYME</name>
<dbReference type="Proteomes" id="UP000646548">
    <property type="component" value="Unassembled WGS sequence"/>
</dbReference>
<gene>
    <name evidence="2" type="ORF">FQA47_000399</name>
</gene>
<feature type="compositionally biased region" description="Basic and acidic residues" evidence="1">
    <location>
        <begin position="24"/>
        <end position="34"/>
    </location>
</feature>
<protein>
    <submittedName>
        <fullName evidence="2">Uncharacterized protein</fullName>
    </submittedName>
</protein>
<evidence type="ECO:0000256" key="1">
    <source>
        <dbReference type="SAM" id="MobiDB-lite"/>
    </source>
</evidence>
<dbReference type="EMBL" id="WKFB01000269">
    <property type="protein sequence ID" value="KAF6728848.1"/>
    <property type="molecule type" value="Genomic_DNA"/>
</dbReference>
<feature type="compositionally biased region" description="Polar residues" evidence="1">
    <location>
        <begin position="1"/>
        <end position="17"/>
    </location>
</feature>
<reference evidence="2" key="1">
    <citation type="journal article" name="BMC Genomics">
        <title>Long-read sequencing and de novo genome assembly of marine medaka (Oryzias melastigma).</title>
        <authorList>
            <person name="Liang P."/>
            <person name="Saqib H.S.A."/>
            <person name="Ni X."/>
            <person name="Shen Y."/>
        </authorList>
    </citation>
    <scope>NUCLEOTIDE SEQUENCE</scope>
    <source>
        <strain evidence="2">Bigg-433</strain>
    </source>
</reference>
<organism evidence="2 3">
    <name type="scientific">Oryzias melastigma</name>
    <name type="common">Marine medaka</name>
    <dbReference type="NCBI Taxonomy" id="30732"/>
    <lineage>
        <taxon>Eukaryota</taxon>
        <taxon>Metazoa</taxon>
        <taxon>Chordata</taxon>
        <taxon>Craniata</taxon>
        <taxon>Vertebrata</taxon>
        <taxon>Euteleostomi</taxon>
        <taxon>Actinopterygii</taxon>
        <taxon>Neopterygii</taxon>
        <taxon>Teleostei</taxon>
        <taxon>Neoteleostei</taxon>
        <taxon>Acanthomorphata</taxon>
        <taxon>Ovalentaria</taxon>
        <taxon>Atherinomorphae</taxon>
        <taxon>Beloniformes</taxon>
        <taxon>Adrianichthyidae</taxon>
        <taxon>Oryziinae</taxon>
        <taxon>Oryzias</taxon>
    </lineage>
</organism>
<dbReference type="AlphaFoldDB" id="A0A834CBF6"/>
<evidence type="ECO:0000313" key="2">
    <source>
        <dbReference type="EMBL" id="KAF6728848.1"/>
    </source>
</evidence>
<sequence>MEGNTAASVSRVCSESGSWMKAAGTEESRPTDMENRLMQTGPLLHHRGQRVEHQG</sequence>
<proteinExistence type="predicted"/>
<evidence type="ECO:0000313" key="3">
    <source>
        <dbReference type="Proteomes" id="UP000646548"/>
    </source>
</evidence>
<comment type="caution">
    <text evidence="2">The sequence shown here is derived from an EMBL/GenBank/DDBJ whole genome shotgun (WGS) entry which is preliminary data.</text>
</comment>